<keyword evidence="4" id="KW-0812">Transmembrane</keyword>
<dbReference type="GO" id="GO:0009279">
    <property type="term" value="C:cell outer membrane"/>
    <property type="evidence" value="ECO:0007669"/>
    <property type="project" value="UniProtKB-SubCell"/>
</dbReference>
<organism evidence="10 11">
    <name type="scientific">Pseudoalteromonas porphyrae</name>
    <dbReference type="NCBI Taxonomy" id="187330"/>
    <lineage>
        <taxon>Bacteria</taxon>
        <taxon>Pseudomonadati</taxon>
        <taxon>Pseudomonadota</taxon>
        <taxon>Gammaproteobacteria</taxon>
        <taxon>Alteromonadales</taxon>
        <taxon>Pseudoalteromonadaceae</taxon>
        <taxon>Pseudoalteromonas</taxon>
    </lineage>
</organism>
<dbReference type="GO" id="GO:0015344">
    <property type="term" value="F:siderophore uptake transmembrane transporter activity"/>
    <property type="evidence" value="ECO:0007669"/>
    <property type="project" value="TreeGrafter"/>
</dbReference>
<proteinExistence type="predicted"/>
<dbReference type="SUPFAM" id="SSF49452">
    <property type="entry name" value="Starch-binding domain-like"/>
    <property type="match status" value="1"/>
</dbReference>
<dbReference type="Gene3D" id="2.170.130.10">
    <property type="entry name" value="TonB-dependent receptor, plug domain"/>
    <property type="match status" value="1"/>
</dbReference>
<dbReference type="RefSeq" id="WP_054455737.1">
    <property type="nucleotide sequence ID" value="NZ_LHPH01000027.1"/>
</dbReference>
<evidence type="ECO:0008006" key="12">
    <source>
        <dbReference type="Google" id="ProtNLM"/>
    </source>
</evidence>
<keyword evidence="7" id="KW-0732">Signal</keyword>
<dbReference type="Gene3D" id="2.40.170.20">
    <property type="entry name" value="TonB-dependent receptor, beta-barrel domain"/>
    <property type="match status" value="1"/>
</dbReference>
<dbReference type="Pfam" id="PF25183">
    <property type="entry name" value="OMP_b-brl_4"/>
    <property type="match status" value="2"/>
</dbReference>
<evidence type="ECO:0000259" key="9">
    <source>
        <dbReference type="Pfam" id="PF25183"/>
    </source>
</evidence>
<evidence type="ECO:0000313" key="10">
    <source>
        <dbReference type="EMBL" id="KPH58022.1"/>
    </source>
</evidence>
<feature type="chain" id="PRO_5005878303" description="TonB-dependent receptor" evidence="7">
    <location>
        <begin position="27"/>
        <end position="1055"/>
    </location>
</feature>
<reference evidence="10 11" key="1">
    <citation type="submission" date="2015-08" db="EMBL/GenBank/DDBJ databases">
        <title>Draft Genome Sequence of Pseudoalteromonas porphyrae UCD-SED14.</title>
        <authorList>
            <person name="Coil D.A."/>
            <person name="Jospin G."/>
            <person name="Lee R.D."/>
            <person name="Eisen J.A."/>
        </authorList>
    </citation>
    <scope>NUCLEOTIDE SEQUENCE [LARGE SCALE GENOMIC DNA]</scope>
    <source>
        <strain evidence="10 11">UCD-SED14</strain>
    </source>
</reference>
<evidence type="ECO:0000256" key="6">
    <source>
        <dbReference type="ARBA" id="ARBA00023237"/>
    </source>
</evidence>
<protein>
    <recommendedName>
        <fullName evidence="12">TonB-dependent receptor</fullName>
    </recommendedName>
</protein>
<dbReference type="EMBL" id="LHPH01000027">
    <property type="protein sequence ID" value="KPH58022.1"/>
    <property type="molecule type" value="Genomic_DNA"/>
</dbReference>
<comment type="subcellular location">
    <subcellularLocation>
        <location evidence="1">Cell outer membrane</location>
        <topology evidence="1">Multi-pass membrane protein</topology>
    </subcellularLocation>
</comment>
<evidence type="ECO:0000256" key="5">
    <source>
        <dbReference type="ARBA" id="ARBA00023136"/>
    </source>
</evidence>
<dbReference type="Pfam" id="PF13620">
    <property type="entry name" value="CarboxypepD_reg"/>
    <property type="match status" value="1"/>
</dbReference>
<dbReference type="Proteomes" id="UP000037848">
    <property type="component" value="Unassembled WGS sequence"/>
</dbReference>
<feature type="domain" description="TonB-dependent transporter Oar-like beta-barrel" evidence="9">
    <location>
        <begin position="241"/>
        <end position="310"/>
    </location>
</feature>
<dbReference type="STRING" id="187330.AMS58_15530"/>
<dbReference type="InterPro" id="IPR013784">
    <property type="entry name" value="Carb-bd-like_fold"/>
</dbReference>
<dbReference type="GO" id="GO:0030246">
    <property type="term" value="F:carbohydrate binding"/>
    <property type="evidence" value="ECO:0007669"/>
    <property type="project" value="InterPro"/>
</dbReference>
<dbReference type="PATRIC" id="fig|187330.3.peg.2323"/>
<sequence length="1055" mass="115756">MKIQLRKTALSLAIAACVGVSSAAIASDTTSSVKGQISGPNGSPAANTKLIIIHEPTGTKRVVTTNDTGTFNAAGLRVGGPYKITIDSDVYRDVQINDVYLSLGETRRLDQTLSSNNIESIVVTGSAVLFNSSANDSYFGEDAIKTVPSIGRDIKDIVRNNPLVVVQPGSDSSLTIAGANPRTNSITVDGIPLNDDFGLNNNGYPTQRNPFPLDALDQVSVSVAPVNAKSSGFTGGNVDAVFKSGTNEVHGNMFYEKLSSDWAGSPKGSDGKKLDLDFEEKNYGVSFGAPIIKDQLFFFGAYEKFESPQQLEYGVAGSSIGTNKTLITNADLEAVRKIASEVYGVDNIGNADTQPQLEDEKYIAKIDWNINDYHRANLVYMHNEGNNTRNMTSSSRELRLDTHWYNKFEKLNNFSSTLYSDWTDEFSSQISVTKKSVETGQVSLNSNLGLGDISINNIDVDSDGDTGTISFGSDESRHSNSLENDLFSLKLDGTYLFDEHTLEFGVKYDVLDIENQYLPGSKGVVSFDNIQAFEERIAANYNYSNGIGNNPLAVAAKFTRKDIALYVNDSWDFNDDLTLSFGLRYERLGSDDKPKFNQDVLDRTGFDNTFNLDGVDILLPRAGFTYNLSDDVIIRGSVGRYAGGNPNVWISNSYSNDGVSAQSYSARGVEVPASVLTTPTPEAIEAINSGTRGSTSNFIDPNFDIPSQWTYMLNTDVTLDIPYIGDNFAWTTTAIYTKKENSAEWINAALLQEGDVVGSTIDGALPFYDTRELEIMLTNADEDGRSLILSTGLSKGWDNGFKFDASYTYQDVTEGNPGGSSTGRSNYRYGHFGDHQRTQIGTSTYETEHRFVLSLSYSTEFIENYKTNFNLFFERRSGSAYSQLASLQNLTGGRFFNQDLIQPSGNGSTFGGNYLAYVPTANDPNVRYEDGVTEAEVLAHFNELGLSGYAGGFVDRSQGKSPWVTAMDLYVSQEIPGFTKDHRGEFYFVIDNVLNLIDSSKGKVYRQDFGTRSVVEMDIDPETGQYIIGAPLNDDFTFEAEDSTYRIKLGVKYTF</sequence>
<keyword evidence="11" id="KW-1185">Reference proteome</keyword>
<comment type="caution">
    <text evidence="10">The sequence shown here is derived from an EMBL/GenBank/DDBJ whole genome shotgun (WGS) entry which is preliminary data.</text>
</comment>
<evidence type="ECO:0000256" key="7">
    <source>
        <dbReference type="SAM" id="SignalP"/>
    </source>
</evidence>
<feature type="domain" description="TonB-dependent receptor plug" evidence="8">
    <location>
        <begin position="151"/>
        <end position="229"/>
    </location>
</feature>
<evidence type="ECO:0000313" key="11">
    <source>
        <dbReference type="Proteomes" id="UP000037848"/>
    </source>
</evidence>
<dbReference type="GO" id="GO:0044718">
    <property type="term" value="P:siderophore transmembrane transport"/>
    <property type="evidence" value="ECO:0007669"/>
    <property type="project" value="TreeGrafter"/>
</dbReference>
<evidence type="ECO:0000256" key="4">
    <source>
        <dbReference type="ARBA" id="ARBA00022692"/>
    </source>
</evidence>
<dbReference type="InterPro" id="IPR036942">
    <property type="entry name" value="Beta-barrel_TonB_sf"/>
</dbReference>
<gene>
    <name evidence="10" type="ORF">ADS77_18375</name>
</gene>
<dbReference type="PANTHER" id="PTHR30069">
    <property type="entry name" value="TONB-DEPENDENT OUTER MEMBRANE RECEPTOR"/>
    <property type="match status" value="1"/>
</dbReference>
<keyword evidence="3" id="KW-1134">Transmembrane beta strand</keyword>
<dbReference type="InterPro" id="IPR037066">
    <property type="entry name" value="Plug_dom_sf"/>
</dbReference>
<evidence type="ECO:0000259" key="8">
    <source>
        <dbReference type="Pfam" id="PF07715"/>
    </source>
</evidence>
<dbReference type="InterPro" id="IPR039426">
    <property type="entry name" value="TonB-dep_rcpt-like"/>
</dbReference>
<keyword evidence="6" id="KW-0998">Cell outer membrane</keyword>
<accession>A0A0N1MS05</accession>
<dbReference type="InterPro" id="IPR057601">
    <property type="entry name" value="Oar-like_b-barrel"/>
</dbReference>
<dbReference type="Pfam" id="PF07715">
    <property type="entry name" value="Plug"/>
    <property type="match status" value="1"/>
</dbReference>
<dbReference type="SUPFAM" id="SSF56935">
    <property type="entry name" value="Porins"/>
    <property type="match status" value="1"/>
</dbReference>
<evidence type="ECO:0000256" key="3">
    <source>
        <dbReference type="ARBA" id="ARBA00022452"/>
    </source>
</evidence>
<evidence type="ECO:0000256" key="2">
    <source>
        <dbReference type="ARBA" id="ARBA00022448"/>
    </source>
</evidence>
<evidence type="ECO:0000256" key="1">
    <source>
        <dbReference type="ARBA" id="ARBA00004571"/>
    </source>
</evidence>
<name>A0A0N1MS05_9GAMM</name>
<keyword evidence="2" id="KW-0813">Transport</keyword>
<dbReference type="OrthoDB" id="9768147at2"/>
<dbReference type="PANTHER" id="PTHR30069:SF46">
    <property type="entry name" value="OAR PROTEIN"/>
    <property type="match status" value="1"/>
</dbReference>
<keyword evidence="5" id="KW-0472">Membrane</keyword>
<dbReference type="InterPro" id="IPR012910">
    <property type="entry name" value="Plug_dom"/>
</dbReference>
<dbReference type="AlphaFoldDB" id="A0A0N1MS05"/>
<feature type="domain" description="TonB-dependent transporter Oar-like beta-barrel" evidence="9">
    <location>
        <begin position="352"/>
        <end position="995"/>
    </location>
</feature>
<feature type="signal peptide" evidence="7">
    <location>
        <begin position="1"/>
        <end position="26"/>
    </location>
</feature>